<comment type="similarity">
    <text evidence="2">Belongs to the metallo-dependent hydrolases superfamily. DHOase family. Class II DHOase subfamily.</text>
</comment>
<dbReference type="HAMAP" id="MF_00219">
    <property type="entry name" value="PyrC_classII"/>
    <property type="match status" value="1"/>
</dbReference>
<dbReference type="GO" id="GO:0004151">
    <property type="term" value="F:dihydroorotase activity"/>
    <property type="evidence" value="ECO:0007669"/>
    <property type="project" value="UniProtKB-EC"/>
</dbReference>
<protein>
    <recommendedName>
        <fullName evidence="3">dihydroorotase</fullName>
        <ecNumber evidence="3">3.5.2.3</ecNumber>
    </recommendedName>
</protein>
<dbReference type="SUPFAM" id="SSF51556">
    <property type="entry name" value="Metallo-dependent hydrolases"/>
    <property type="match status" value="1"/>
</dbReference>
<dbReference type="GO" id="GO:0005737">
    <property type="term" value="C:cytoplasm"/>
    <property type="evidence" value="ECO:0007669"/>
    <property type="project" value="TreeGrafter"/>
</dbReference>
<evidence type="ECO:0000256" key="3">
    <source>
        <dbReference type="ARBA" id="ARBA00012860"/>
    </source>
</evidence>
<dbReference type="PANTHER" id="PTHR43137">
    <property type="entry name" value="DIHYDROOROTASE"/>
    <property type="match status" value="1"/>
</dbReference>
<dbReference type="UniPathway" id="UPA00070">
    <property type="reaction ID" value="UER00117"/>
</dbReference>
<dbReference type="InterPro" id="IPR002195">
    <property type="entry name" value="Dihydroorotase_CS"/>
</dbReference>
<evidence type="ECO:0000256" key="4">
    <source>
        <dbReference type="ARBA" id="ARBA00022723"/>
    </source>
</evidence>
<keyword evidence="7" id="KW-0665">Pyrimidine biosynthesis</keyword>
<dbReference type="InterPro" id="IPR032466">
    <property type="entry name" value="Metal_Hydrolase"/>
</dbReference>
<evidence type="ECO:0000256" key="5">
    <source>
        <dbReference type="ARBA" id="ARBA00022801"/>
    </source>
</evidence>
<evidence type="ECO:0000256" key="7">
    <source>
        <dbReference type="ARBA" id="ARBA00022975"/>
    </source>
</evidence>
<keyword evidence="6" id="KW-0862">Zinc</keyword>
<dbReference type="InterPro" id="IPR006680">
    <property type="entry name" value="Amidohydro-rel"/>
</dbReference>
<dbReference type="Pfam" id="PF01979">
    <property type="entry name" value="Amidohydro_1"/>
    <property type="match status" value="1"/>
</dbReference>
<dbReference type="EC" id="3.5.2.3" evidence="3"/>
<gene>
    <name evidence="9" type="ORF">RMAR1173_LOCUS18283</name>
</gene>
<keyword evidence="5" id="KW-0378">Hydrolase</keyword>
<reference evidence="9" key="1">
    <citation type="submission" date="2021-01" db="EMBL/GenBank/DDBJ databases">
        <authorList>
            <person name="Corre E."/>
            <person name="Pelletier E."/>
            <person name="Niang G."/>
            <person name="Scheremetjew M."/>
            <person name="Finn R."/>
            <person name="Kale V."/>
            <person name="Holt S."/>
            <person name="Cochrane G."/>
            <person name="Meng A."/>
            <person name="Brown T."/>
            <person name="Cohen L."/>
        </authorList>
    </citation>
    <scope>NUCLEOTIDE SEQUENCE</scope>
    <source>
        <strain evidence="9">CCMP1243</strain>
    </source>
</reference>
<dbReference type="AlphaFoldDB" id="A0A7S2WTN6"/>
<keyword evidence="4" id="KW-0479">Metal-binding</keyword>
<organism evidence="9">
    <name type="scientific">Rhizochromulina marina</name>
    <dbReference type="NCBI Taxonomy" id="1034831"/>
    <lineage>
        <taxon>Eukaryota</taxon>
        <taxon>Sar</taxon>
        <taxon>Stramenopiles</taxon>
        <taxon>Ochrophyta</taxon>
        <taxon>Dictyochophyceae</taxon>
        <taxon>Rhizochromulinales</taxon>
        <taxon>Rhizochromulina</taxon>
    </lineage>
</organism>
<evidence type="ECO:0000256" key="1">
    <source>
        <dbReference type="ARBA" id="ARBA00004880"/>
    </source>
</evidence>
<evidence type="ECO:0000313" key="9">
    <source>
        <dbReference type="EMBL" id="CAD9707292.1"/>
    </source>
</evidence>
<dbReference type="NCBIfam" id="TIGR00856">
    <property type="entry name" value="pyrC_dimer"/>
    <property type="match status" value="1"/>
</dbReference>
<dbReference type="Gene3D" id="3.20.20.140">
    <property type="entry name" value="Metal-dependent hydrolases"/>
    <property type="match status" value="1"/>
</dbReference>
<name>A0A7S2WTN6_9STRA</name>
<dbReference type="EMBL" id="HBHJ01027612">
    <property type="protein sequence ID" value="CAD9707292.1"/>
    <property type="molecule type" value="Transcribed_RNA"/>
</dbReference>
<dbReference type="GO" id="GO:0044205">
    <property type="term" value="P:'de novo' UMP biosynthetic process"/>
    <property type="evidence" value="ECO:0007669"/>
    <property type="project" value="UniProtKB-UniPathway"/>
</dbReference>
<comment type="pathway">
    <text evidence="1">Pyrimidine metabolism; UMP biosynthesis via de novo pathway; (S)-dihydroorotate from bicarbonate: step 3/3.</text>
</comment>
<dbReference type="PANTHER" id="PTHR43137:SF1">
    <property type="entry name" value="DIHYDROOROTASE"/>
    <property type="match status" value="1"/>
</dbReference>
<evidence type="ECO:0000259" key="8">
    <source>
        <dbReference type="Pfam" id="PF01979"/>
    </source>
</evidence>
<dbReference type="GO" id="GO:0046872">
    <property type="term" value="F:metal ion binding"/>
    <property type="evidence" value="ECO:0007669"/>
    <property type="project" value="UniProtKB-KW"/>
</dbReference>
<dbReference type="InterPro" id="IPR004721">
    <property type="entry name" value="DHOdimr"/>
</dbReference>
<dbReference type="CDD" id="cd01294">
    <property type="entry name" value="DHOase"/>
    <property type="match status" value="1"/>
</dbReference>
<dbReference type="PROSITE" id="PS00483">
    <property type="entry name" value="DIHYDROOROTASE_2"/>
    <property type="match status" value="1"/>
</dbReference>
<accession>A0A7S2WTN6</accession>
<evidence type="ECO:0000256" key="6">
    <source>
        <dbReference type="ARBA" id="ARBA00022833"/>
    </source>
</evidence>
<proteinExistence type="inferred from homology"/>
<evidence type="ECO:0000256" key="2">
    <source>
        <dbReference type="ARBA" id="ARBA00005631"/>
    </source>
</evidence>
<feature type="domain" description="Amidohydrolase-related" evidence="8">
    <location>
        <begin position="39"/>
        <end position="283"/>
    </location>
</feature>
<sequence>MAAQQFKRAIIMPNLKPPVVTTEQAMAYRERILSTLPPDTAFQPLMTLYMTDQTSPEEIRRAKESGIVFALKLYPAGATTNSDNGVTDLNYIHPALEAMEEVDLPLLVHGEVTDPKVDIFDREAVFVEKCLKLLVARYPKLRFVMEHITTKQGVDFVKSAPPNVAGTITAHHLLFNRNALLVGGIKPHMYCLPILKAEEHRLALLEAATSGSPKFFLGTDSAPHPSAGKHCESGCAGVFTAHAAIQLYAEAFASVGFLENLEAFCSFNGPDFYGLPRNTGKITLRQQDMSVPRHYPFGDDVLVPLRAGSTVPWSVVAPSGDGGSGK</sequence>
<dbReference type="PIRSF" id="PIRSF001237">
    <property type="entry name" value="DHOdimr"/>
    <property type="match status" value="1"/>
</dbReference>
<dbReference type="GO" id="GO:0006207">
    <property type="term" value="P:'de novo' pyrimidine nucleobase biosynthetic process"/>
    <property type="evidence" value="ECO:0007669"/>
    <property type="project" value="TreeGrafter"/>
</dbReference>